<gene>
    <name evidence="2" type="ORF">GCM10022392_22890</name>
</gene>
<keyword evidence="1" id="KW-0732">Signal</keyword>
<sequence length="125" mass="14005">MIMKTILTLILLCALLPQFALAQKAYDAVHYLGKQDGQIFRLTLGNGYLAASKIKLLPANGKPIIFNPDSAIPDDKDQLTFHAKGHTDYLIMNNMKESYDSSPETMVGRYWSGQRWAAVEFVLGR</sequence>
<name>A0ABP7WYI4_9SPHI</name>
<feature type="chain" id="PRO_5046534691" evidence="1">
    <location>
        <begin position="23"/>
        <end position="125"/>
    </location>
</feature>
<evidence type="ECO:0000313" key="3">
    <source>
        <dbReference type="Proteomes" id="UP001500841"/>
    </source>
</evidence>
<keyword evidence="3" id="KW-1185">Reference proteome</keyword>
<feature type="signal peptide" evidence="1">
    <location>
        <begin position="1"/>
        <end position="22"/>
    </location>
</feature>
<evidence type="ECO:0000313" key="2">
    <source>
        <dbReference type="EMBL" id="GAA4098475.1"/>
    </source>
</evidence>
<evidence type="ECO:0000256" key="1">
    <source>
        <dbReference type="SAM" id="SignalP"/>
    </source>
</evidence>
<dbReference type="Proteomes" id="UP001500841">
    <property type="component" value="Unassembled WGS sequence"/>
</dbReference>
<organism evidence="2 3">
    <name type="scientific">Mucilaginibacter panaciglaebae</name>
    <dbReference type="NCBI Taxonomy" id="502331"/>
    <lineage>
        <taxon>Bacteria</taxon>
        <taxon>Pseudomonadati</taxon>
        <taxon>Bacteroidota</taxon>
        <taxon>Sphingobacteriia</taxon>
        <taxon>Sphingobacteriales</taxon>
        <taxon>Sphingobacteriaceae</taxon>
        <taxon>Mucilaginibacter</taxon>
    </lineage>
</organism>
<proteinExistence type="predicted"/>
<comment type="caution">
    <text evidence="2">The sequence shown here is derived from an EMBL/GenBank/DDBJ whole genome shotgun (WGS) entry which is preliminary data.</text>
</comment>
<dbReference type="EMBL" id="BAABCV010000007">
    <property type="protein sequence ID" value="GAA4098475.1"/>
    <property type="molecule type" value="Genomic_DNA"/>
</dbReference>
<reference evidence="3" key="1">
    <citation type="journal article" date="2019" name="Int. J. Syst. Evol. Microbiol.">
        <title>The Global Catalogue of Microorganisms (GCM) 10K type strain sequencing project: providing services to taxonomists for standard genome sequencing and annotation.</title>
        <authorList>
            <consortium name="The Broad Institute Genomics Platform"/>
            <consortium name="The Broad Institute Genome Sequencing Center for Infectious Disease"/>
            <person name="Wu L."/>
            <person name="Ma J."/>
        </authorList>
    </citation>
    <scope>NUCLEOTIDE SEQUENCE [LARGE SCALE GENOMIC DNA]</scope>
    <source>
        <strain evidence="3">JCM 17085</strain>
    </source>
</reference>
<protein>
    <submittedName>
        <fullName evidence="2">Uncharacterized protein</fullName>
    </submittedName>
</protein>
<accession>A0ABP7WYI4</accession>